<evidence type="ECO:0000313" key="2">
    <source>
        <dbReference type="EMBL" id="GAA3810673.1"/>
    </source>
</evidence>
<keyword evidence="3" id="KW-1185">Reference proteome</keyword>
<protein>
    <recommendedName>
        <fullName evidence="1">YdhG-like domain-containing protein</fullName>
    </recommendedName>
</protein>
<organism evidence="2 3">
    <name type="scientific">Streptomyces coacervatus</name>
    <dbReference type="NCBI Taxonomy" id="647381"/>
    <lineage>
        <taxon>Bacteria</taxon>
        <taxon>Bacillati</taxon>
        <taxon>Actinomycetota</taxon>
        <taxon>Actinomycetes</taxon>
        <taxon>Kitasatosporales</taxon>
        <taxon>Streptomycetaceae</taxon>
        <taxon>Streptomyces</taxon>
    </lineage>
</organism>
<dbReference type="InterPro" id="IPR014922">
    <property type="entry name" value="YdhG-like"/>
</dbReference>
<sequence length="115" mass="12749">MGRMDPVQEYIDAIAPGHRPLFDRVSGLILEEFPQASVALSYGMPTYRVEKRRLHIGVWQHGVSIYGWGTDRDGGFSSRHPTLISGKATIRLRSTDLAAVTDDELRALIRAALTA</sequence>
<reference evidence="3" key="1">
    <citation type="journal article" date="2019" name="Int. J. Syst. Evol. Microbiol.">
        <title>The Global Catalogue of Microorganisms (GCM) 10K type strain sequencing project: providing services to taxonomists for standard genome sequencing and annotation.</title>
        <authorList>
            <consortium name="The Broad Institute Genomics Platform"/>
            <consortium name="The Broad Institute Genome Sequencing Center for Infectious Disease"/>
            <person name="Wu L."/>
            <person name="Ma J."/>
        </authorList>
    </citation>
    <scope>NUCLEOTIDE SEQUENCE [LARGE SCALE GENOMIC DNA]</scope>
    <source>
        <strain evidence="3">JCM 17138</strain>
    </source>
</reference>
<evidence type="ECO:0000313" key="3">
    <source>
        <dbReference type="Proteomes" id="UP001501009"/>
    </source>
</evidence>
<feature type="domain" description="YdhG-like" evidence="1">
    <location>
        <begin position="19"/>
        <end position="113"/>
    </location>
</feature>
<evidence type="ECO:0000259" key="1">
    <source>
        <dbReference type="Pfam" id="PF08818"/>
    </source>
</evidence>
<proteinExistence type="predicted"/>
<name>A0ABP7I687_9ACTN</name>
<dbReference type="SUPFAM" id="SSF159888">
    <property type="entry name" value="YdhG-like"/>
    <property type="match status" value="1"/>
</dbReference>
<comment type="caution">
    <text evidence="2">The sequence shown here is derived from an EMBL/GenBank/DDBJ whole genome shotgun (WGS) entry which is preliminary data.</text>
</comment>
<dbReference type="EMBL" id="BAABDE010000020">
    <property type="protein sequence ID" value="GAA3810673.1"/>
    <property type="molecule type" value="Genomic_DNA"/>
</dbReference>
<gene>
    <name evidence="2" type="ORF">GCM10022403_050620</name>
</gene>
<accession>A0ABP7I687</accession>
<dbReference type="Pfam" id="PF08818">
    <property type="entry name" value="DUF1801"/>
    <property type="match status" value="1"/>
</dbReference>
<dbReference type="Gene3D" id="3.90.1150.200">
    <property type="match status" value="1"/>
</dbReference>
<dbReference type="Proteomes" id="UP001501009">
    <property type="component" value="Unassembled WGS sequence"/>
</dbReference>